<dbReference type="Proteomes" id="UP000306477">
    <property type="component" value="Unassembled WGS sequence"/>
</dbReference>
<reference evidence="2 3" key="1">
    <citation type="journal article" date="2019" name="Indoor Air">
        <title>Impacts of indoor surface finishes on bacterial viability.</title>
        <authorList>
            <person name="Hu J."/>
            <person name="Maamar S.B."/>
            <person name="Glawe A.J."/>
            <person name="Gottel N."/>
            <person name="Gilbert J.A."/>
            <person name="Hartmann E.M."/>
        </authorList>
    </citation>
    <scope>NUCLEOTIDE SEQUENCE [LARGE SCALE GENOMIC DNA]</scope>
    <source>
        <strain evidence="2 3">AF060A6</strain>
    </source>
</reference>
<evidence type="ECO:0000313" key="2">
    <source>
        <dbReference type="EMBL" id="THE09506.1"/>
    </source>
</evidence>
<evidence type="ECO:0008006" key="4">
    <source>
        <dbReference type="Google" id="ProtNLM"/>
    </source>
</evidence>
<keyword evidence="3" id="KW-1185">Reference proteome</keyword>
<proteinExistence type="predicted"/>
<evidence type="ECO:0000313" key="3">
    <source>
        <dbReference type="Proteomes" id="UP000306477"/>
    </source>
</evidence>
<comment type="caution">
    <text evidence="2">The sequence shown here is derived from an EMBL/GenBank/DDBJ whole genome shotgun (WGS) entry which is preliminary data.</text>
</comment>
<protein>
    <recommendedName>
        <fullName evidence="4">Carbon monoxide dehydrogenase</fullName>
    </recommendedName>
</protein>
<dbReference type="AlphaFoldDB" id="A0A4S3PKF2"/>
<name>A0A4S3PKF2_9BACI</name>
<feature type="signal peptide" evidence="1">
    <location>
        <begin position="1"/>
        <end position="22"/>
    </location>
</feature>
<feature type="chain" id="PRO_5039650548" description="Carbon monoxide dehydrogenase" evidence="1">
    <location>
        <begin position="23"/>
        <end position="190"/>
    </location>
</feature>
<sequence>MKKSFFFLMLLFSILICGINNGTVYAITNDKPQPLEEIYPEIGYKTVEEAVKEFEQHFKQDLKLPLRIPPINFTHYFGRFSDLDGDINDSFELKFISDESPENHYKINVRPVNHKIPIKDKYIFKVFKLKNGNEAKYMEYKSFGALVFERDNWQYILSIDKRISDKVTPEVLVEIANSIDYPSEKKNPLQ</sequence>
<accession>A0A4S3PKF2</accession>
<dbReference type="RefSeq" id="WP_136381697.1">
    <property type="nucleotide sequence ID" value="NZ_SLUB01000075.1"/>
</dbReference>
<dbReference type="EMBL" id="SLUB01000075">
    <property type="protein sequence ID" value="THE09506.1"/>
    <property type="molecule type" value="Genomic_DNA"/>
</dbReference>
<organism evidence="2 3">
    <name type="scientific">Bacillus timonensis</name>
    <dbReference type="NCBI Taxonomy" id="1033734"/>
    <lineage>
        <taxon>Bacteria</taxon>
        <taxon>Bacillati</taxon>
        <taxon>Bacillota</taxon>
        <taxon>Bacilli</taxon>
        <taxon>Bacillales</taxon>
        <taxon>Bacillaceae</taxon>
        <taxon>Bacillus</taxon>
    </lineage>
</organism>
<evidence type="ECO:0000256" key="1">
    <source>
        <dbReference type="SAM" id="SignalP"/>
    </source>
</evidence>
<keyword evidence="1" id="KW-0732">Signal</keyword>
<gene>
    <name evidence="2" type="ORF">E1I69_22080</name>
</gene>
<dbReference type="OrthoDB" id="2437594at2"/>